<dbReference type="FunFam" id="3.90.199.10:FF:000001">
    <property type="entry name" value="DNA gyrase subunit A"/>
    <property type="match status" value="1"/>
</dbReference>
<evidence type="ECO:0000259" key="13">
    <source>
        <dbReference type="PROSITE" id="PS52040"/>
    </source>
</evidence>
<dbReference type="InterPro" id="IPR013757">
    <property type="entry name" value="Topo_IIA_A_a_sf"/>
</dbReference>
<evidence type="ECO:0000256" key="12">
    <source>
        <dbReference type="SAM" id="MobiDB-lite"/>
    </source>
</evidence>
<evidence type="ECO:0000256" key="10">
    <source>
        <dbReference type="PROSITE-ProRule" id="PRU01384"/>
    </source>
</evidence>
<dbReference type="Pfam" id="PF03989">
    <property type="entry name" value="DNA_gyraseA_C"/>
    <property type="match status" value="6"/>
</dbReference>
<accession>A0A0G0KEX0</accession>
<dbReference type="EMBL" id="LBUX01000015">
    <property type="protein sequence ID" value="KKQ74060.1"/>
    <property type="molecule type" value="Genomic_DNA"/>
</dbReference>
<dbReference type="Gene3D" id="2.120.10.90">
    <property type="entry name" value="DNA gyrase/topoisomerase IV, subunit A, C-terminal"/>
    <property type="match status" value="1"/>
</dbReference>
<dbReference type="InterPro" id="IPR013758">
    <property type="entry name" value="Topo_IIA_A/C_ab"/>
</dbReference>
<feature type="region of interest" description="Disordered" evidence="12">
    <location>
        <begin position="1"/>
        <end position="28"/>
    </location>
</feature>
<dbReference type="SMART" id="SM00434">
    <property type="entry name" value="TOP4c"/>
    <property type="match status" value="1"/>
</dbReference>
<comment type="caution">
    <text evidence="9">Lacks conserved residue(s) required for the propagation of feature annotation.</text>
</comment>
<dbReference type="GO" id="GO:0005737">
    <property type="term" value="C:cytoplasm"/>
    <property type="evidence" value="ECO:0007669"/>
    <property type="project" value="UniProtKB-SubCell"/>
</dbReference>
<reference evidence="14 15" key="1">
    <citation type="journal article" date="2015" name="Nature">
        <title>rRNA introns, odd ribosomes, and small enigmatic genomes across a large radiation of phyla.</title>
        <authorList>
            <person name="Brown C.T."/>
            <person name="Hug L.A."/>
            <person name="Thomas B.C."/>
            <person name="Sharon I."/>
            <person name="Castelle C.J."/>
            <person name="Singh A."/>
            <person name="Wilkins M.J."/>
            <person name="Williams K.H."/>
            <person name="Banfield J.F."/>
        </authorList>
    </citation>
    <scope>NUCLEOTIDE SEQUENCE [LARGE SCALE GENOMIC DNA]</scope>
</reference>
<feature type="active site" description="O-(5'-phospho-DNA)-tyrosine intermediate" evidence="9 10">
    <location>
        <position position="158"/>
    </location>
</feature>
<keyword evidence="4 9" id="KW-0067">ATP-binding</keyword>
<comment type="subunit">
    <text evidence="9">Heterotetramer, composed of two GyrA and two GyrB chains. In the heterotetramer, GyrA contains the active site tyrosine that forms a transient covalent intermediate with DNA, while GyrB binds cofactors and catalyzes ATP hydrolysis.</text>
</comment>
<dbReference type="AlphaFoldDB" id="A0A0G0KEX0"/>
<comment type="caution">
    <text evidence="14">The sequence shown here is derived from an EMBL/GenBank/DDBJ whole genome shotgun (WGS) entry which is preliminary data.</text>
</comment>
<dbReference type="InterPro" id="IPR035516">
    <property type="entry name" value="Gyrase/topoIV_suA_C"/>
</dbReference>
<dbReference type="PROSITE" id="PS52040">
    <property type="entry name" value="TOPO_IIA"/>
    <property type="match status" value="1"/>
</dbReference>
<dbReference type="PATRIC" id="fig|1618336.3.peg.306"/>
<evidence type="ECO:0000256" key="4">
    <source>
        <dbReference type="ARBA" id="ARBA00022840"/>
    </source>
</evidence>
<dbReference type="HAMAP" id="MF_01897">
    <property type="entry name" value="GyrA"/>
    <property type="match status" value="1"/>
</dbReference>
<dbReference type="GO" id="GO:0006265">
    <property type="term" value="P:DNA topological change"/>
    <property type="evidence" value="ECO:0007669"/>
    <property type="project" value="UniProtKB-UniRule"/>
</dbReference>
<protein>
    <recommendedName>
        <fullName evidence="9">DNA gyrase subunit A</fullName>
        <ecNumber evidence="9">5.6.2.2</ecNumber>
    </recommendedName>
</protein>
<feature type="region of interest" description="Disordered" evidence="12">
    <location>
        <begin position="896"/>
        <end position="977"/>
    </location>
</feature>
<dbReference type="Gene3D" id="3.90.199.10">
    <property type="entry name" value="Topoisomerase II, domain 5"/>
    <property type="match status" value="1"/>
</dbReference>
<comment type="catalytic activity">
    <reaction evidence="1 9 10">
        <text>ATP-dependent breakage, passage and rejoining of double-stranded DNA.</text>
        <dbReference type="EC" id="5.6.2.2"/>
    </reaction>
</comment>
<evidence type="ECO:0000256" key="5">
    <source>
        <dbReference type="ARBA" id="ARBA00023029"/>
    </source>
</evidence>
<dbReference type="PANTHER" id="PTHR43493:SF5">
    <property type="entry name" value="DNA GYRASE SUBUNIT A, CHLOROPLASTIC_MITOCHONDRIAL"/>
    <property type="match status" value="1"/>
</dbReference>
<keyword evidence="6 9" id="KW-0238">DNA-binding</keyword>
<comment type="subcellular location">
    <subcellularLocation>
        <location evidence="9">Cytoplasm</location>
    </subcellularLocation>
</comment>
<dbReference type="InterPro" id="IPR002205">
    <property type="entry name" value="Topo_IIA_dom_A"/>
</dbReference>
<dbReference type="FunFam" id="2.120.10.90:FF:000005">
    <property type="entry name" value="DNA topoisomerase 4 subunit A"/>
    <property type="match status" value="1"/>
</dbReference>
<dbReference type="InterPro" id="IPR005743">
    <property type="entry name" value="GyrA"/>
</dbReference>
<comment type="similarity">
    <text evidence="2 9">Belongs to the type II topoisomerase GyrA/ParC subunit family.</text>
</comment>
<feature type="domain" description="Topo IIA-type catalytic" evidence="13">
    <location>
        <begin position="70"/>
        <end position="536"/>
    </location>
</feature>
<keyword evidence="7 9" id="KW-0413">Isomerase</keyword>
<dbReference type="NCBIfam" id="NF004043">
    <property type="entry name" value="PRK05560.1"/>
    <property type="match status" value="1"/>
</dbReference>
<dbReference type="FunFam" id="3.30.1360.40:FF:000002">
    <property type="entry name" value="DNA gyrase subunit A"/>
    <property type="match status" value="1"/>
</dbReference>
<dbReference type="FunFam" id="1.10.268.10:FF:000001">
    <property type="entry name" value="DNA gyrase subunit A"/>
    <property type="match status" value="1"/>
</dbReference>
<comment type="miscellaneous">
    <text evidence="9">Few gyrases are as efficient as E.coli at forming negative supercoils. Not all organisms have 2 type II topoisomerases; in organisms with a single type II topoisomerase this enzyme also has to decatenate newly replicated chromosomes.</text>
</comment>
<evidence type="ECO:0000313" key="15">
    <source>
        <dbReference type="Proteomes" id="UP000034498"/>
    </source>
</evidence>
<dbReference type="Pfam" id="PF00521">
    <property type="entry name" value="DNA_topoisoIV"/>
    <property type="match status" value="1"/>
</dbReference>
<dbReference type="NCBIfam" id="NF004044">
    <property type="entry name" value="PRK05561.1"/>
    <property type="match status" value="1"/>
</dbReference>
<sequence>MAASDKESKEDLEKLNPEKVAESETIGNFEDDKTKDVKTEFGIMRPRILENEMQESYLAYAMSVIIARALPDVRDGLKPVHRRVLFSMSELGLTPQAKYRKSATVVGDVLGKYHPHGDIAVYDTLVRLAQSFSMRLPLVDGQGNFGSMDGDAAAAMRYTECRLTSAASEMLADIDKETVDFVANYDASRQEPKVMPAKLPNLLINGSMGIAVGMATNIPPHNLGEICDAVIHLIENPDCTIEDMMQYIQGPDFPTGAEIFGVEQIKAAYATGKGAIIMRAVANIEENKRGFRIIVSEIPYQVNKAELITKIADLVKEKKLEGISDLRDESDRKDGVRIVIELKANAYPKKILNRLYELTLMQTTFYTNMLALIDGLQPRVLTLKNILEEYIKHRKAVVRRRTAFELKKAKERAHILEGLRIALKNIDEVVATIRKSANREVAFKQLKIKFKLTDIQANAILEMRLAALAALEREKVETEYKEKLKLIAELEAVLASEEKILSIIKKELKELQEKYATPRKTKIHPQELGRFSAEDLIPSEQVIIIFTRGNYIKRMPVSSYRSQIRGGKGVIGMETKEEDMIEHLLVSNTHDDVYFFTDRGRIFHTKVYEIPTASRIAKGQAIVNILQISPEEKVTAMITLSSSDIEKYKYILLATSKGLVKKTSMKLYSKVRKTGILAIKLRPEDRLRWVKVTTGDENVFQVSAKGQSIFYKETDIRPMGRTAAGVRGILLKGDDYVVSTDVIPAGAESKVDALIVLEKGFGKRTPLTMFNMQLRGGMGLRAANVTERTGPIVGMRLVSDDNYDLILASRKGQVIRMALATVKKLQRDTQGVTLIRFNQGDKVTSVTIISKDKTNKLIEIDKELPEQQIDVVEAEEELKISQATAEETEEVAVVAAAEEEEEEEEPAVSKPKKEEEKDNQKADTKEGGLPEWAAVHDGTALKSAKLKSPKKINKDTQTNLFEEKEKPSEANYWGGKL</sequence>
<evidence type="ECO:0000256" key="1">
    <source>
        <dbReference type="ARBA" id="ARBA00000185"/>
    </source>
</evidence>
<dbReference type="Gene3D" id="1.10.268.10">
    <property type="entry name" value="Topoisomerase, domain 3"/>
    <property type="match status" value="1"/>
</dbReference>
<dbReference type="NCBIfam" id="TIGR01063">
    <property type="entry name" value="gyrA"/>
    <property type="match status" value="1"/>
</dbReference>
<dbReference type="InterPro" id="IPR013760">
    <property type="entry name" value="Topo_IIA-like_dom_sf"/>
</dbReference>
<keyword evidence="5 9" id="KW-0799">Topoisomerase</keyword>
<evidence type="ECO:0000256" key="9">
    <source>
        <dbReference type="HAMAP-Rule" id="MF_01897"/>
    </source>
</evidence>
<feature type="compositionally biased region" description="Acidic residues" evidence="12">
    <location>
        <begin position="897"/>
        <end position="906"/>
    </location>
</feature>
<dbReference type="Proteomes" id="UP000034498">
    <property type="component" value="Unassembled WGS sequence"/>
</dbReference>
<dbReference type="EC" id="5.6.2.2" evidence="9"/>
<dbReference type="GO" id="GO:0009330">
    <property type="term" value="C:DNA topoisomerase type II (double strand cut, ATP-hydrolyzing) complex"/>
    <property type="evidence" value="ECO:0007669"/>
    <property type="project" value="TreeGrafter"/>
</dbReference>
<feature type="coiled-coil region" evidence="11">
    <location>
        <begin position="473"/>
        <end position="514"/>
    </location>
</feature>
<dbReference type="SUPFAM" id="SSF56719">
    <property type="entry name" value="Type II DNA topoisomerase"/>
    <property type="match status" value="1"/>
</dbReference>
<dbReference type="Gene3D" id="3.30.1360.40">
    <property type="match status" value="1"/>
</dbReference>
<keyword evidence="3 9" id="KW-0547">Nucleotide-binding</keyword>
<dbReference type="InterPro" id="IPR050220">
    <property type="entry name" value="Type_II_DNA_Topoisomerases"/>
</dbReference>
<dbReference type="GO" id="GO:0005524">
    <property type="term" value="F:ATP binding"/>
    <property type="evidence" value="ECO:0007669"/>
    <property type="project" value="UniProtKB-UniRule"/>
</dbReference>
<comment type="function">
    <text evidence="9">A type II topoisomerase that negatively supercoils closed circular double-stranded (ds) DNA in an ATP-dependent manner to modulate DNA topology and maintain chromosomes in an underwound state. Negative supercoiling favors strand separation, and DNA replication, transcription, recombination and repair, all of which involve strand separation. Also able to catalyze the interconversion of other topological isomers of dsDNA rings, including catenanes and knotted rings. Type II topoisomerases break and join 2 DNA strands simultaneously in an ATP-dependent manner.</text>
</comment>
<evidence type="ECO:0000256" key="3">
    <source>
        <dbReference type="ARBA" id="ARBA00022741"/>
    </source>
</evidence>
<evidence type="ECO:0000256" key="7">
    <source>
        <dbReference type="ARBA" id="ARBA00023235"/>
    </source>
</evidence>
<dbReference type="PANTHER" id="PTHR43493">
    <property type="entry name" value="DNA GYRASE/TOPOISOMERASE SUBUNIT A"/>
    <property type="match status" value="1"/>
</dbReference>
<evidence type="ECO:0000256" key="2">
    <source>
        <dbReference type="ARBA" id="ARBA00008263"/>
    </source>
</evidence>
<evidence type="ECO:0000256" key="11">
    <source>
        <dbReference type="SAM" id="Coils"/>
    </source>
</evidence>
<keyword evidence="11" id="KW-0175">Coiled coil</keyword>
<dbReference type="GO" id="GO:0006261">
    <property type="term" value="P:DNA-templated DNA replication"/>
    <property type="evidence" value="ECO:0007669"/>
    <property type="project" value="UniProtKB-UniRule"/>
</dbReference>
<gene>
    <name evidence="9" type="primary">gyrA</name>
    <name evidence="14" type="ORF">US94_C0015G0008</name>
</gene>
<dbReference type="GO" id="GO:0034335">
    <property type="term" value="F:DNA negative supercoiling activity"/>
    <property type="evidence" value="ECO:0007669"/>
    <property type="project" value="UniProtKB-ARBA"/>
</dbReference>
<dbReference type="GO" id="GO:0003677">
    <property type="term" value="F:DNA binding"/>
    <property type="evidence" value="ECO:0007669"/>
    <property type="project" value="UniProtKB-UniRule"/>
</dbReference>
<proteinExistence type="inferred from homology"/>
<feature type="compositionally biased region" description="Basic and acidic residues" evidence="12">
    <location>
        <begin position="911"/>
        <end position="928"/>
    </location>
</feature>
<comment type="subunit">
    <text evidence="8">Heterotetramer composed of ParC and ParE.</text>
</comment>
<dbReference type="STRING" id="1618336.US94_C0015G0008"/>
<organism evidence="14 15">
    <name type="scientific">Berkelbacteria bacterium GW2011_GWB1_38_5</name>
    <dbReference type="NCBI Taxonomy" id="1618336"/>
    <lineage>
        <taxon>Bacteria</taxon>
        <taxon>Candidatus Berkelbacteria</taxon>
    </lineage>
</organism>
<dbReference type="CDD" id="cd00187">
    <property type="entry name" value="TOP4c"/>
    <property type="match status" value="1"/>
</dbReference>
<dbReference type="GO" id="GO:0005694">
    <property type="term" value="C:chromosome"/>
    <property type="evidence" value="ECO:0007669"/>
    <property type="project" value="InterPro"/>
</dbReference>
<keyword evidence="9" id="KW-0963">Cytoplasm</keyword>
<dbReference type="InterPro" id="IPR006691">
    <property type="entry name" value="GyrA/parC_rep"/>
</dbReference>
<evidence type="ECO:0000256" key="6">
    <source>
        <dbReference type="ARBA" id="ARBA00023125"/>
    </source>
</evidence>
<evidence type="ECO:0000256" key="8">
    <source>
        <dbReference type="ARBA" id="ARBA00063644"/>
    </source>
</evidence>
<dbReference type="SUPFAM" id="SSF101904">
    <property type="entry name" value="GyrA/ParC C-terminal domain-like"/>
    <property type="match status" value="1"/>
</dbReference>
<evidence type="ECO:0000313" key="14">
    <source>
        <dbReference type="EMBL" id="KKQ74060.1"/>
    </source>
</evidence>
<name>A0A0G0KEX0_9BACT</name>
<feature type="compositionally biased region" description="Basic and acidic residues" evidence="12">
    <location>
        <begin position="1"/>
        <end position="22"/>
    </location>
</feature>